<keyword evidence="5 7" id="KW-0862">Zinc</keyword>
<organism evidence="9 10">
    <name type="scientific">Lutimonas vermicola</name>
    <dbReference type="NCBI Taxonomy" id="414288"/>
    <lineage>
        <taxon>Bacteria</taxon>
        <taxon>Pseudomonadati</taxon>
        <taxon>Bacteroidota</taxon>
        <taxon>Flavobacteriia</taxon>
        <taxon>Flavobacteriales</taxon>
        <taxon>Flavobacteriaceae</taxon>
        <taxon>Lutimonas</taxon>
    </lineage>
</organism>
<comment type="catalytic activity">
    <reaction evidence="7">
        <text>Release of the N-terminal residue from a tripeptide.</text>
        <dbReference type="EC" id="3.4.11.4"/>
    </reaction>
</comment>
<feature type="binding site" evidence="7">
    <location>
        <position position="141"/>
    </location>
    <ligand>
        <name>Zn(2+)</name>
        <dbReference type="ChEBI" id="CHEBI:29105"/>
        <label>2</label>
    </ligand>
</feature>
<keyword evidence="3 7" id="KW-0479">Metal-binding</keyword>
<dbReference type="NCBIfam" id="NF003976">
    <property type="entry name" value="PRK05469.1"/>
    <property type="match status" value="1"/>
</dbReference>
<gene>
    <name evidence="7 9" type="primary">pepT</name>
    <name evidence="9" type="ORF">AABB81_03680</name>
</gene>
<sequence length="409" mass="45859">MQNITERFLKYVSFDTQSDANSSTTPSTEKQWEIARYLTEELKRIGMEDVSLDEHAYIMATLPSNVDHQVPVIGFIAHFDTSPDYTATDVKPQLHRDYDGEDIVLNKEENIILSPSYFEDLLMYKGQTLITTDGTTLLGADDKAGITEIVTAMEYLIQHPEIKHGKIRVGFTPDEEIGKGAHKFDVDKFGAEWAYTMDGSQVGELEYENFNAAGAVVTVHGKIVHPGYAKGKMINSMLIATKFINALPANEIPQETEGYEGFFHLSEISGSVEKTKLEYIIRDHDLGLFQQRKKQMLKAAQNINESLGSEAIEIDIKDQYFNMREKVEPVMHIVDIAEQAMKDLDIKPLIKAIRGGTDGSQLSYKGLPCPNIFAGGHNFHGRYEYIPVESMVKATQVIVKIAQLTAKKV</sequence>
<dbReference type="InterPro" id="IPR036264">
    <property type="entry name" value="Bact_exopeptidase_dim_dom"/>
</dbReference>
<feature type="domain" description="Peptidase M20 dimerisation" evidence="8">
    <location>
        <begin position="207"/>
        <end position="303"/>
    </location>
</feature>
<dbReference type="InterPro" id="IPR011650">
    <property type="entry name" value="Peptidase_M20_dimer"/>
</dbReference>
<dbReference type="CDD" id="cd03892">
    <property type="entry name" value="M20_peptT"/>
    <property type="match status" value="1"/>
</dbReference>
<feature type="binding site" evidence="7">
    <location>
        <position position="141"/>
    </location>
    <ligand>
        <name>Zn(2+)</name>
        <dbReference type="ChEBI" id="CHEBI:29105"/>
        <label>1</label>
    </ligand>
</feature>
<keyword evidence="7" id="KW-0963">Cytoplasm</keyword>
<dbReference type="PIRSF" id="PIRSF037215">
    <property type="entry name" value="Peptidase_M20B"/>
    <property type="match status" value="1"/>
</dbReference>
<comment type="function">
    <text evidence="7">Cleaves the N-terminal amino acid of tripeptides.</text>
</comment>
<keyword evidence="2 7" id="KW-0645">Protease</keyword>
<dbReference type="PROSITE" id="PS00759">
    <property type="entry name" value="ARGE_DAPE_CPG2_2"/>
    <property type="match status" value="1"/>
</dbReference>
<feature type="active site" description="Proton acceptor" evidence="7">
    <location>
        <position position="175"/>
    </location>
</feature>
<evidence type="ECO:0000256" key="5">
    <source>
        <dbReference type="ARBA" id="ARBA00022833"/>
    </source>
</evidence>
<dbReference type="EC" id="3.4.11.4" evidence="7"/>
<proteinExistence type="inferred from homology"/>
<dbReference type="Pfam" id="PF07687">
    <property type="entry name" value="M20_dimer"/>
    <property type="match status" value="1"/>
</dbReference>
<dbReference type="Gene3D" id="3.30.70.360">
    <property type="match status" value="1"/>
</dbReference>
<dbReference type="RefSeq" id="WP_342158706.1">
    <property type="nucleotide sequence ID" value="NZ_JBCDNA010000001.1"/>
</dbReference>
<comment type="similarity">
    <text evidence="1 7">Belongs to the peptidase M20B family.</text>
</comment>
<dbReference type="PROSITE" id="PS00758">
    <property type="entry name" value="ARGE_DAPE_CPG2_1"/>
    <property type="match status" value="1"/>
</dbReference>
<evidence type="ECO:0000256" key="4">
    <source>
        <dbReference type="ARBA" id="ARBA00022801"/>
    </source>
</evidence>
<comment type="subcellular location">
    <subcellularLocation>
        <location evidence="7">Cytoplasm</location>
    </subcellularLocation>
</comment>
<dbReference type="InterPro" id="IPR002933">
    <property type="entry name" value="Peptidase_M20"/>
</dbReference>
<reference evidence="9 10" key="1">
    <citation type="submission" date="2024-04" db="EMBL/GenBank/DDBJ databases">
        <title>whole genome sequencing of Lutimonas vermicola strain IMCC1616.</title>
        <authorList>
            <person name="Bae S.S."/>
        </authorList>
    </citation>
    <scope>NUCLEOTIDE SEQUENCE [LARGE SCALE GENOMIC DNA]</scope>
    <source>
        <strain evidence="9 10">IMCC1616</strain>
    </source>
</reference>
<feature type="binding site" evidence="7">
    <location>
        <position position="198"/>
    </location>
    <ligand>
        <name>Zn(2+)</name>
        <dbReference type="ChEBI" id="CHEBI:29105"/>
        <label>1</label>
    </ligand>
</feature>
<dbReference type="Proteomes" id="UP001474120">
    <property type="component" value="Unassembled WGS sequence"/>
</dbReference>
<evidence type="ECO:0000313" key="10">
    <source>
        <dbReference type="Proteomes" id="UP001474120"/>
    </source>
</evidence>
<evidence type="ECO:0000256" key="3">
    <source>
        <dbReference type="ARBA" id="ARBA00022723"/>
    </source>
</evidence>
<name>A0ABU9KZI8_9FLAO</name>
<evidence type="ECO:0000259" key="8">
    <source>
        <dbReference type="Pfam" id="PF07687"/>
    </source>
</evidence>
<dbReference type="HAMAP" id="MF_00550">
    <property type="entry name" value="Aminopeptidase_M20"/>
    <property type="match status" value="1"/>
</dbReference>
<accession>A0ABU9KZI8</accession>
<dbReference type="SUPFAM" id="SSF53187">
    <property type="entry name" value="Zn-dependent exopeptidases"/>
    <property type="match status" value="1"/>
</dbReference>
<dbReference type="SUPFAM" id="SSF55031">
    <property type="entry name" value="Bacterial exopeptidase dimerisation domain"/>
    <property type="match status" value="1"/>
</dbReference>
<dbReference type="NCBIfam" id="TIGR01882">
    <property type="entry name" value="peptidase-T"/>
    <property type="match status" value="1"/>
</dbReference>
<dbReference type="PANTHER" id="PTHR42994">
    <property type="entry name" value="PEPTIDASE T"/>
    <property type="match status" value="1"/>
</dbReference>
<keyword evidence="4 7" id="KW-0378">Hydrolase</keyword>
<dbReference type="EMBL" id="JBCDNA010000001">
    <property type="protein sequence ID" value="MEL4454980.1"/>
    <property type="molecule type" value="Genomic_DNA"/>
</dbReference>
<feature type="binding site" evidence="7">
    <location>
        <position position="380"/>
    </location>
    <ligand>
        <name>Zn(2+)</name>
        <dbReference type="ChEBI" id="CHEBI:29105"/>
        <label>2</label>
    </ligand>
</feature>
<evidence type="ECO:0000256" key="1">
    <source>
        <dbReference type="ARBA" id="ARBA00009692"/>
    </source>
</evidence>
<dbReference type="PANTHER" id="PTHR42994:SF1">
    <property type="entry name" value="PEPTIDASE T"/>
    <property type="match status" value="1"/>
</dbReference>
<feature type="active site" evidence="7">
    <location>
        <position position="80"/>
    </location>
</feature>
<evidence type="ECO:0000256" key="2">
    <source>
        <dbReference type="ARBA" id="ARBA00022670"/>
    </source>
</evidence>
<evidence type="ECO:0000313" key="9">
    <source>
        <dbReference type="EMBL" id="MEL4454980.1"/>
    </source>
</evidence>
<feature type="binding site" evidence="7">
    <location>
        <position position="78"/>
    </location>
    <ligand>
        <name>Zn(2+)</name>
        <dbReference type="ChEBI" id="CHEBI:29105"/>
        <label>1</label>
    </ligand>
</feature>
<comment type="caution">
    <text evidence="9">The sequence shown here is derived from an EMBL/GenBank/DDBJ whole genome shotgun (WGS) entry which is preliminary data.</text>
</comment>
<dbReference type="InterPro" id="IPR010161">
    <property type="entry name" value="Peptidase_M20B"/>
</dbReference>
<feature type="binding site" evidence="7">
    <location>
        <position position="176"/>
    </location>
    <ligand>
        <name>Zn(2+)</name>
        <dbReference type="ChEBI" id="CHEBI:29105"/>
        <label>2</label>
    </ligand>
</feature>
<dbReference type="InterPro" id="IPR001261">
    <property type="entry name" value="ArgE/DapE_CS"/>
</dbReference>
<dbReference type="Pfam" id="PF01546">
    <property type="entry name" value="Peptidase_M20"/>
    <property type="match status" value="1"/>
</dbReference>
<comment type="cofactor">
    <cofactor evidence="7">
        <name>Zn(2+)</name>
        <dbReference type="ChEBI" id="CHEBI:29105"/>
    </cofactor>
    <text evidence="7">Binds 2 Zn(2+) ions per subunit.</text>
</comment>
<evidence type="ECO:0000256" key="7">
    <source>
        <dbReference type="HAMAP-Rule" id="MF_00550"/>
    </source>
</evidence>
<keyword evidence="7 9" id="KW-0031">Aminopeptidase</keyword>
<keyword evidence="6 7" id="KW-0482">Metalloprotease</keyword>
<keyword evidence="10" id="KW-1185">Reference proteome</keyword>
<protein>
    <recommendedName>
        <fullName evidence="7">Peptidase T</fullName>
        <ecNumber evidence="7">3.4.11.4</ecNumber>
    </recommendedName>
    <alternativeName>
        <fullName evidence="7">Aminotripeptidase</fullName>
        <shortName evidence="7">Tripeptidase</shortName>
    </alternativeName>
    <alternativeName>
        <fullName evidence="7">Tripeptide aminopeptidase</fullName>
    </alternativeName>
</protein>
<evidence type="ECO:0000256" key="6">
    <source>
        <dbReference type="ARBA" id="ARBA00023049"/>
    </source>
</evidence>
<dbReference type="Gene3D" id="3.40.630.10">
    <property type="entry name" value="Zn peptidases"/>
    <property type="match status" value="1"/>
</dbReference>
<dbReference type="GO" id="GO:0045148">
    <property type="term" value="F:tripeptide aminopeptidase activity"/>
    <property type="evidence" value="ECO:0007669"/>
    <property type="project" value="UniProtKB-EC"/>
</dbReference>
<dbReference type="NCBIfam" id="NF009920">
    <property type="entry name" value="PRK13381.1"/>
    <property type="match status" value="1"/>
</dbReference>